<dbReference type="Gene3D" id="3.30.9.10">
    <property type="entry name" value="D-Amino Acid Oxidase, subunit A, domain 2"/>
    <property type="match status" value="1"/>
</dbReference>
<dbReference type="AlphaFoldDB" id="A0A402AHN7"/>
<feature type="domain" description="FAD dependent oxidoreductase" evidence="2">
    <location>
        <begin position="24"/>
        <end position="380"/>
    </location>
</feature>
<dbReference type="Gene3D" id="3.50.50.60">
    <property type="entry name" value="FAD/NAD(P)-binding domain"/>
    <property type="match status" value="1"/>
</dbReference>
<keyword evidence="4" id="KW-1185">Reference proteome</keyword>
<dbReference type="GO" id="GO:0016491">
    <property type="term" value="F:oxidoreductase activity"/>
    <property type="evidence" value="ECO:0007669"/>
    <property type="project" value="UniProtKB-KW"/>
</dbReference>
<sequence length="413" mass="45044">MTTSYWQNTIPAVPLSTDLPSTIDVAVIGGGITGASICYWLAREGISTALLEKNALAYGATGRNGGFVIAGPSELYQNSIASLGHESAKMILDLTCKSQQLLKEVIKEENIQCDYQEPGSLRLAITEEQLKELSEEAHALTADGVEATIIDHHQTQSLIKTPISSQIIGAQFIPNQGTVHSARLVQGLVTAACRHGAQAYQAEVLKIEAANDVVTLHTSQGTLQAKKVFVATNAWVSQLLPQLKDIIIPIREQMLAYAPIEPIFTAGMAANLVGLEYWQQRPDGTIVLGGCGSVEGDARLRVWDMQTTEKVQDALQTVLPQLFPALTHLQVTQRWAGLLDYTTDGTPIVDKLENMPGVYIVAGFSGHGMPFGIRIGQYLSKTINNNLIPTELKLYRWSRPTLKEWEIRVTTSN</sequence>
<dbReference type="RefSeq" id="WP_126550147.1">
    <property type="nucleotide sequence ID" value="NZ_BIFS01000001.1"/>
</dbReference>
<comment type="caution">
    <text evidence="3">The sequence shown here is derived from an EMBL/GenBank/DDBJ whole genome shotgun (WGS) entry which is preliminary data.</text>
</comment>
<dbReference type="PANTHER" id="PTHR13847">
    <property type="entry name" value="SARCOSINE DEHYDROGENASE-RELATED"/>
    <property type="match status" value="1"/>
</dbReference>
<keyword evidence="1" id="KW-0560">Oxidoreductase</keyword>
<organism evidence="3 4">
    <name type="scientific">Dictyobacter kobayashii</name>
    <dbReference type="NCBI Taxonomy" id="2014872"/>
    <lineage>
        <taxon>Bacteria</taxon>
        <taxon>Bacillati</taxon>
        <taxon>Chloroflexota</taxon>
        <taxon>Ktedonobacteria</taxon>
        <taxon>Ktedonobacterales</taxon>
        <taxon>Dictyobacteraceae</taxon>
        <taxon>Dictyobacter</taxon>
    </lineage>
</organism>
<accession>A0A402AHN7</accession>
<gene>
    <name evidence="3" type="ORF">KDK_24420</name>
</gene>
<dbReference type="SUPFAM" id="SSF54373">
    <property type="entry name" value="FAD-linked reductases, C-terminal domain"/>
    <property type="match status" value="1"/>
</dbReference>
<evidence type="ECO:0000313" key="3">
    <source>
        <dbReference type="EMBL" id="GCE18642.1"/>
    </source>
</evidence>
<proteinExistence type="predicted"/>
<dbReference type="InterPro" id="IPR006076">
    <property type="entry name" value="FAD-dep_OxRdtase"/>
</dbReference>
<reference evidence="4" key="1">
    <citation type="submission" date="2018-12" db="EMBL/GenBank/DDBJ databases">
        <title>Tengunoibacter tsumagoiensis gen. nov., sp. nov., Dictyobacter kobayashii sp. nov., D. alpinus sp. nov., and D. joshuensis sp. nov. and description of Dictyobacteraceae fam. nov. within the order Ktedonobacterales isolated from Tengu-no-mugimeshi.</title>
        <authorList>
            <person name="Wang C.M."/>
            <person name="Zheng Y."/>
            <person name="Sakai Y."/>
            <person name="Toyoda A."/>
            <person name="Minakuchi Y."/>
            <person name="Abe K."/>
            <person name="Yokota A."/>
            <person name="Yabe S."/>
        </authorList>
    </citation>
    <scope>NUCLEOTIDE SEQUENCE [LARGE SCALE GENOMIC DNA]</scope>
    <source>
        <strain evidence="4">Uno11</strain>
    </source>
</reference>
<dbReference type="PANTHER" id="PTHR13847:SF287">
    <property type="entry name" value="FAD-DEPENDENT OXIDOREDUCTASE DOMAIN-CONTAINING PROTEIN 1"/>
    <property type="match status" value="1"/>
</dbReference>
<dbReference type="EMBL" id="BIFS01000001">
    <property type="protein sequence ID" value="GCE18642.1"/>
    <property type="molecule type" value="Genomic_DNA"/>
</dbReference>
<protein>
    <submittedName>
        <fullName evidence="3">FAD-dependent oxidoreductase</fullName>
    </submittedName>
</protein>
<dbReference type="InterPro" id="IPR036188">
    <property type="entry name" value="FAD/NAD-bd_sf"/>
</dbReference>
<evidence type="ECO:0000313" key="4">
    <source>
        <dbReference type="Proteomes" id="UP000287188"/>
    </source>
</evidence>
<dbReference type="Pfam" id="PF01266">
    <property type="entry name" value="DAO"/>
    <property type="match status" value="1"/>
</dbReference>
<evidence type="ECO:0000256" key="1">
    <source>
        <dbReference type="ARBA" id="ARBA00023002"/>
    </source>
</evidence>
<dbReference type="OrthoDB" id="9806452at2"/>
<dbReference type="SUPFAM" id="SSF51905">
    <property type="entry name" value="FAD/NAD(P)-binding domain"/>
    <property type="match status" value="1"/>
</dbReference>
<dbReference type="Proteomes" id="UP000287188">
    <property type="component" value="Unassembled WGS sequence"/>
</dbReference>
<dbReference type="GO" id="GO:0005737">
    <property type="term" value="C:cytoplasm"/>
    <property type="evidence" value="ECO:0007669"/>
    <property type="project" value="TreeGrafter"/>
</dbReference>
<evidence type="ECO:0000259" key="2">
    <source>
        <dbReference type="Pfam" id="PF01266"/>
    </source>
</evidence>
<name>A0A402AHN7_9CHLR</name>